<dbReference type="Pfam" id="PF19789">
    <property type="entry name" value="DUF6273"/>
    <property type="match status" value="1"/>
</dbReference>
<keyword evidence="3" id="KW-0418">Kinase</keyword>
<dbReference type="InterPro" id="IPR000719">
    <property type="entry name" value="Prot_kinase_dom"/>
</dbReference>
<dbReference type="PANTHER" id="PTHR44329">
    <property type="entry name" value="SERINE/THREONINE-PROTEIN KINASE TNNI3K-RELATED"/>
    <property type="match status" value="1"/>
</dbReference>
<dbReference type="Pfam" id="PF00069">
    <property type="entry name" value="Pkinase"/>
    <property type="match status" value="1"/>
</dbReference>
<name>A0A173ZI46_9ACTN</name>
<keyword evidence="1" id="KW-0812">Transmembrane</keyword>
<evidence type="ECO:0000256" key="1">
    <source>
        <dbReference type="SAM" id="Phobius"/>
    </source>
</evidence>
<evidence type="ECO:0000259" key="2">
    <source>
        <dbReference type="PROSITE" id="PS50011"/>
    </source>
</evidence>
<organism evidence="3 4">
    <name type="scientific">Collinsella aerofaciens</name>
    <dbReference type="NCBI Taxonomy" id="74426"/>
    <lineage>
        <taxon>Bacteria</taxon>
        <taxon>Bacillati</taxon>
        <taxon>Actinomycetota</taxon>
        <taxon>Coriobacteriia</taxon>
        <taxon>Coriobacteriales</taxon>
        <taxon>Coriobacteriaceae</taxon>
        <taxon>Collinsella</taxon>
    </lineage>
</organism>
<reference evidence="3 4" key="1">
    <citation type="submission" date="2015-09" db="EMBL/GenBank/DDBJ databases">
        <authorList>
            <consortium name="Pathogen Informatics"/>
        </authorList>
    </citation>
    <scope>NUCLEOTIDE SEQUENCE [LARGE SCALE GENOMIC DNA]</scope>
    <source>
        <strain evidence="3 4">2789STDY5608823</strain>
    </source>
</reference>
<keyword evidence="1" id="KW-1133">Transmembrane helix</keyword>
<dbReference type="RefSeq" id="WP_055285705.1">
    <property type="nucleotide sequence ID" value="NZ_CYYP01000004.1"/>
</dbReference>
<evidence type="ECO:0000313" key="4">
    <source>
        <dbReference type="Proteomes" id="UP000095468"/>
    </source>
</evidence>
<dbReference type="PROSITE" id="PS50011">
    <property type="entry name" value="PROTEIN_KINASE_DOM"/>
    <property type="match status" value="1"/>
</dbReference>
<feature type="domain" description="Protein kinase" evidence="2">
    <location>
        <begin position="40"/>
        <end position="346"/>
    </location>
</feature>
<dbReference type="EC" id="2.7.11.1" evidence="3"/>
<dbReference type="SMART" id="SM00220">
    <property type="entry name" value="S_TKc"/>
    <property type="match status" value="1"/>
</dbReference>
<dbReference type="InterPro" id="IPR046240">
    <property type="entry name" value="DUF6273"/>
</dbReference>
<dbReference type="Proteomes" id="UP000095468">
    <property type="component" value="Unassembled WGS sequence"/>
</dbReference>
<dbReference type="InterPro" id="IPR051681">
    <property type="entry name" value="Ser/Thr_Kinases-Pseudokinases"/>
</dbReference>
<protein>
    <submittedName>
        <fullName evidence="3">Serine/threonine-protein kinase PrkC</fullName>
        <ecNumber evidence="3">2.7.11.1</ecNumber>
    </submittedName>
</protein>
<dbReference type="GO" id="GO:0005524">
    <property type="term" value="F:ATP binding"/>
    <property type="evidence" value="ECO:0007669"/>
    <property type="project" value="InterPro"/>
</dbReference>
<dbReference type="EMBL" id="CYYP01000004">
    <property type="protein sequence ID" value="CUN74815.1"/>
    <property type="molecule type" value="Genomic_DNA"/>
</dbReference>
<feature type="transmembrane region" description="Helical" evidence="1">
    <location>
        <begin position="397"/>
        <end position="419"/>
    </location>
</feature>
<dbReference type="Gene3D" id="1.10.510.10">
    <property type="entry name" value="Transferase(Phosphotransferase) domain 1"/>
    <property type="match status" value="1"/>
</dbReference>
<evidence type="ECO:0000313" key="3">
    <source>
        <dbReference type="EMBL" id="CUN74815.1"/>
    </source>
</evidence>
<dbReference type="InterPro" id="IPR011009">
    <property type="entry name" value="Kinase-like_dom_sf"/>
</dbReference>
<proteinExistence type="predicted"/>
<dbReference type="PROSITE" id="PS00109">
    <property type="entry name" value="PROTEIN_KINASE_TYR"/>
    <property type="match status" value="1"/>
</dbReference>
<dbReference type="InterPro" id="IPR008266">
    <property type="entry name" value="Tyr_kinase_AS"/>
</dbReference>
<keyword evidence="3" id="KW-0808">Transferase</keyword>
<keyword evidence="1" id="KW-0472">Membrane</keyword>
<dbReference type="GO" id="GO:0004674">
    <property type="term" value="F:protein serine/threonine kinase activity"/>
    <property type="evidence" value="ECO:0007669"/>
    <property type="project" value="UniProtKB-EC"/>
</dbReference>
<dbReference type="AlphaFoldDB" id="A0A173ZI46"/>
<dbReference type="SUPFAM" id="SSF56112">
    <property type="entry name" value="Protein kinase-like (PK-like)"/>
    <property type="match status" value="1"/>
</dbReference>
<sequence>MDTTDSAYGDKLIRLDTFDTAVAVDPSAEDDAKRRFMTLILQTAHRNNGNIGHVLRATNTSGEVFAVKLLKDNAILSGQAPDRSAEQSAAHLASTAALFEEYRHLCTVSHLRGFPRVYGYGSCEDDPLILMEWVEGTSLKQALPLLPHDASGGLTTQMVAAVGNAVLRALLMTQGLVNPVIHRDLSPANIMFRTTSRTLEQQIADCSFDPCLIDMGSATMALGDDTITRRADIWRFATPAYAAPEMLTQDIEGIAALRRSPAIDVYALSSILYQLYSGRKPFDFESTDAAATGSFYLVKTKTKPAPLEPRCEGDEALVQIIMKGLSVEQCDRPTEQQMLEVLSAYLTDAESEGREGAGDEAAIDIDSGTHLKVDVAGERAREILNQARHDAMTRRRFIIGGAIAAVAGLSVIGAATHGFGIPDYLDGIRGSLDDYTWDQLQEISLKIKAAETRSEAREIAKRYHLLDADGHIPYPCTKRVKLTNGLEVGAQLVGIRHDELLDGTGKAGLTFMFDAGIAERNAAAEPPSAGWAVCELREWLDGDGLKLLPNKLRALIKSVKKVSNNAGAANSASCLSELPATLWLPAMVELCGTQPPDSFAKDYHYLAEIYNGEGKEYQLFRELKVSPYSTNETMVRQWKGKDTCWWERTVSPDSSETEGTLYINRVGHDGDVFTYATPAEKPNKRTCVIPGFCI</sequence>
<gene>
    <name evidence="3" type="primary">prkC_2</name>
    <name evidence="3" type="ORF">ERS852381_00617</name>
</gene>
<accession>A0A173ZI46</accession>